<sequence>MGKTKKKYQIVGRYRPALALANDNHVRQEFFCILREMPKLTSLDRALLQRHLLSHMDDMQGFIQMPDDERESFCRVILRDISR</sequence>
<evidence type="ECO:0000313" key="2">
    <source>
        <dbReference type="Proteomes" id="UP000321393"/>
    </source>
</evidence>
<gene>
    <name evidence="1" type="ORF">E6C27_scaffold74G003110</name>
</gene>
<dbReference type="EMBL" id="SSTE01014791">
    <property type="protein sequence ID" value="KAA0045001.1"/>
    <property type="molecule type" value="Genomic_DNA"/>
</dbReference>
<name>A0A5A7TTZ8_CUCMM</name>
<reference evidence="1 2" key="1">
    <citation type="submission" date="2019-08" db="EMBL/GenBank/DDBJ databases">
        <title>Draft genome sequences of two oriental melons (Cucumis melo L. var makuwa).</title>
        <authorList>
            <person name="Kwon S.-Y."/>
        </authorList>
    </citation>
    <scope>NUCLEOTIDE SEQUENCE [LARGE SCALE GENOMIC DNA]</scope>
    <source>
        <strain evidence="2">cv. SW 3</strain>
        <tissue evidence="1">Leaf</tissue>
    </source>
</reference>
<dbReference type="Proteomes" id="UP000321393">
    <property type="component" value="Unassembled WGS sequence"/>
</dbReference>
<comment type="caution">
    <text evidence="1">The sequence shown here is derived from an EMBL/GenBank/DDBJ whole genome shotgun (WGS) entry which is preliminary data.</text>
</comment>
<accession>A0A5A7TTZ8</accession>
<protein>
    <submittedName>
        <fullName evidence="1">Retrotransposon protein</fullName>
    </submittedName>
</protein>
<proteinExistence type="predicted"/>
<organism evidence="1 2">
    <name type="scientific">Cucumis melo var. makuwa</name>
    <name type="common">Oriental melon</name>
    <dbReference type="NCBI Taxonomy" id="1194695"/>
    <lineage>
        <taxon>Eukaryota</taxon>
        <taxon>Viridiplantae</taxon>
        <taxon>Streptophyta</taxon>
        <taxon>Embryophyta</taxon>
        <taxon>Tracheophyta</taxon>
        <taxon>Spermatophyta</taxon>
        <taxon>Magnoliopsida</taxon>
        <taxon>eudicotyledons</taxon>
        <taxon>Gunneridae</taxon>
        <taxon>Pentapetalae</taxon>
        <taxon>rosids</taxon>
        <taxon>fabids</taxon>
        <taxon>Cucurbitales</taxon>
        <taxon>Cucurbitaceae</taxon>
        <taxon>Benincaseae</taxon>
        <taxon>Cucumis</taxon>
    </lineage>
</organism>
<evidence type="ECO:0000313" key="1">
    <source>
        <dbReference type="EMBL" id="KAA0045001.1"/>
    </source>
</evidence>
<dbReference type="AlphaFoldDB" id="A0A5A7TTZ8"/>